<accession>A0A8S4RZS9</accession>
<gene>
    <name evidence="1" type="primary">jg11668</name>
    <name evidence="1" type="ORF">PAEG_LOCUS20480</name>
</gene>
<protein>
    <submittedName>
        <fullName evidence="1">Jg11668 protein</fullName>
    </submittedName>
</protein>
<comment type="caution">
    <text evidence="1">The sequence shown here is derived from an EMBL/GenBank/DDBJ whole genome shotgun (WGS) entry which is preliminary data.</text>
</comment>
<keyword evidence="2" id="KW-1185">Reference proteome</keyword>
<dbReference type="Proteomes" id="UP000838756">
    <property type="component" value="Unassembled WGS sequence"/>
</dbReference>
<sequence>MFSCTVEEIDILIDYKAQNSEKFEVLAGIRTRSPENAVEALPTGTSRLPHNKLFMTELVNRITAAKLISAAKRRQAALLCSGLKAVVAGGPFTA</sequence>
<evidence type="ECO:0000313" key="2">
    <source>
        <dbReference type="Proteomes" id="UP000838756"/>
    </source>
</evidence>
<dbReference type="EMBL" id="CAKXAJ010025836">
    <property type="protein sequence ID" value="CAH2244548.1"/>
    <property type="molecule type" value="Genomic_DNA"/>
</dbReference>
<name>A0A8S4RZS9_9NEOP</name>
<evidence type="ECO:0000313" key="1">
    <source>
        <dbReference type="EMBL" id="CAH2244548.1"/>
    </source>
</evidence>
<dbReference type="AlphaFoldDB" id="A0A8S4RZS9"/>
<organism evidence="1 2">
    <name type="scientific">Pararge aegeria aegeria</name>
    <dbReference type="NCBI Taxonomy" id="348720"/>
    <lineage>
        <taxon>Eukaryota</taxon>
        <taxon>Metazoa</taxon>
        <taxon>Ecdysozoa</taxon>
        <taxon>Arthropoda</taxon>
        <taxon>Hexapoda</taxon>
        <taxon>Insecta</taxon>
        <taxon>Pterygota</taxon>
        <taxon>Neoptera</taxon>
        <taxon>Endopterygota</taxon>
        <taxon>Lepidoptera</taxon>
        <taxon>Glossata</taxon>
        <taxon>Ditrysia</taxon>
        <taxon>Papilionoidea</taxon>
        <taxon>Nymphalidae</taxon>
        <taxon>Satyrinae</taxon>
        <taxon>Satyrini</taxon>
        <taxon>Parargina</taxon>
        <taxon>Pararge</taxon>
    </lineage>
</organism>
<proteinExistence type="predicted"/>
<reference evidence="1" key="1">
    <citation type="submission" date="2022-03" db="EMBL/GenBank/DDBJ databases">
        <authorList>
            <person name="Lindestad O."/>
        </authorList>
    </citation>
    <scope>NUCLEOTIDE SEQUENCE</scope>
</reference>